<gene>
    <name evidence="2" type="ORF">GHK86_02770</name>
</gene>
<evidence type="ECO:0000259" key="1">
    <source>
        <dbReference type="PROSITE" id="PS51677"/>
    </source>
</evidence>
<reference evidence="2 3" key="1">
    <citation type="submission" date="2019-11" db="EMBL/GenBank/DDBJ databases">
        <title>Acidiferrimicrobium australis gen. nov., sp. nov., an acidophilic and obligately heterotrophic, member of the Actinobacteria that catalyses dissimilatory oxido- reduction of iron isolated from metal-rich acidic water in Chile.</title>
        <authorList>
            <person name="Gonzalez D."/>
            <person name="Huber K."/>
            <person name="Hedrich S."/>
            <person name="Rojas-Villalobos C."/>
            <person name="Quatrini R."/>
            <person name="Dinamarca M.A."/>
            <person name="Schwarz A."/>
            <person name="Canales C."/>
            <person name="Nancucheo I."/>
        </authorList>
    </citation>
    <scope>NUCLEOTIDE SEQUENCE [LARGE SCALE GENOMIC DNA]</scope>
    <source>
        <strain evidence="2 3">USS-CCA1</strain>
    </source>
</reference>
<sequence length="297" mass="32736">MSDVTTPPPAPQWPDGIRAAAALTFDLDAESPVLTADRANGRRLGVMSHQAYGPLTGVPRLLRLLERHRLRATFFVPGFTAERYPGVCSRIAEAGHEIAHHSYLHEATAGMDAATEAAMIDRGLEALDSVLGIRPVGYRAPMWEINYHTAGLLIDRGFEYDSTLMDCDVPYVLAEHDGPGARSLVEIPIHWALDDWEQYAFVPDVTGSGLIESPAKVLEMWSLELRAYHAEGGCFVLTNHPFLSGRPSRAAALEQLIEVMESLEGLWLAPLGEISRHVRSLDLTPRAFPPPDLEDQR</sequence>
<dbReference type="InterPro" id="IPR002509">
    <property type="entry name" value="NODB_dom"/>
</dbReference>
<dbReference type="CDD" id="cd10938">
    <property type="entry name" value="CE4_HpPgdA_like"/>
    <property type="match status" value="1"/>
</dbReference>
<proteinExistence type="predicted"/>
<dbReference type="InterPro" id="IPR037950">
    <property type="entry name" value="PgdA-like"/>
</dbReference>
<evidence type="ECO:0000313" key="3">
    <source>
        <dbReference type="Proteomes" id="UP000437736"/>
    </source>
</evidence>
<dbReference type="InterPro" id="IPR011330">
    <property type="entry name" value="Glyco_hydro/deAcase_b/a-brl"/>
</dbReference>
<organism evidence="2 3">
    <name type="scientific">Acidiferrimicrobium australe</name>
    <dbReference type="NCBI Taxonomy" id="2664430"/>
    <lineage>
        <taxon>Bacteria</taxon>
        <taxon>Bacillati</taxon>
        <taxon>Actinomycetota</taxon>
        <taxon>Acidimicrobiia</taxon>
        <taxon>Acidimicrobiales</taxon>
        <taxon>Acidimicrobiaceae</taxon>
        <taxon>Acidiferrimicrobium</taxon>
    </lineage>
</organism>
<protein>
    <submittedName>
        <fullName evidence="2">Polysaccharide deacetylase family protein</fullName>
    </submittedName>
</protein>
<dbReference type="Proteomes" id="UP000437736">
    <property type="component" value="Unassembled WGS sequence"/>
</dbReference>
<comment type="caution">
    <text evidence="2">The sequence shown here is derived from an EMBL/GenBank/DDBJ whole genome shotgun (WGS) entry which is preliminary data.</text>
</comment>
<dbReference type="PANTHER" id="PTHR47561">
    <property type="entry name" value="POLYSACCHARIDE DEACETYLASE FAMILY PROTEIN (AFU_ORTHOLOGUE AFUA_6G05030)"/>
    <property type="match status" value="1"/>
</dbReference>
<dbReference type="Pfam" id="PF01522">
    <property type="entry name" value="Polysacc_deac_1"/>
    <property type="match status" value="1"/>
</dbReference>
<dbReference type="PANTHER" id="PTHR47561:SF1">
    <property type="entry name" value="POLYSACCHARIDE DEACETYLASE FAMILY PROTEIN (AFU_ORTHOLOGUE AFUA_6G05030)"/>
    <property type="match status" value="1"/>
</dbReference>
<dbReference type="SUPFAM" id="SSF88713">
    <property type="entry name" value="Glycoside hydrolase/deacetylase"/>
    <property type="match status" value="1"/>
</dbReference>
<feature type="domain" description="NodB homology" evidence="1">
    <location>
        <begin position="43"/>
        <end position="269"/>
    </location>
</feature>
<keyword evidence="3" id="KW-1185">Reference proteome</keyword>
<dbReference type="PROSITE" id="PS51677">
    <property type="entry name" value="NODB"/>
    <property type="match status" value="1"/>
</dbReference>
<evidence type="ECO:0000313" key="2">
    <source>
        <dbReference type="EMBL" id="MST31652.1"/>
    </source>
</evidence>
<accession>A0ABW9QPB4</accession>
<dbReference type="EMBL" id="WJHE01000109">
    <property type="protein sequence ID" value="MST31652.1"/>
    <property type="molecule type" value="Genomic_DNA"/>
</dbReference>
<dbReference type="Gene3D" id="3.20.20.370">
    <property type="entry name" value="Glycoside hydrolase/deacetylase"/>
    <property type="match status" value="1"/>
</dbReference>
<name>A0ABW9QPB4_9ACTN</name>